<dbReference type="PANTHER" id="PTHR42709">
    <property type="entry name" value="ALKALINE PHOSPHATASE LIKE PROTEIN"/>
    <property type="match status" value="1"/>
</dbReference>
<reference evidence="9" key="1">
    <citation type="submission" date="2024-02" db="EMBL/GenBank/DDBJ databases">
        <title>Tomenella chthoni gen. nov. sp. nov., a member of the family Jonesiaceae isolated from bat guano.</title>
        <authorList>
            <person name="Miller S.L."/>
            <person name="King J."/>
            <person name="Sankaranarayanan K."/>
            <person name="Lawson P.A."/>
        </authorList>
    </citation>
    <scope>NUCLEOTIDE SEQUENCE</scope>
    <source>
        <strain evidence="9">BS-20</strain>
    </source>
</reference>
<evidence type="ECO:0000256" key="2">
    <source>
        <dbReference type="ARBA" id="ARBA00010792"/>
    </source>
</evidence>
<comment type="similarity">
    <text evidence="2">Belongs to the DedA family.</text>
</comment>
<evidence type="ECO:0000256" key="7">
    <source>
        <dbReference type="SAM" id="Phobius"/>
    </source>
</evidence>
<evidence type="ECO:0000259" key="8">
    <source>
        <dbReference type="Pfam" id="PF09335"/>
    </source>
</evidence>
<evidence type="ECO:0000313" key="9">
    <source>
        <dbReference type="EMBL" id="XBH20614.1"/>
    </source>
</evidence>
<comment type="subcellular location">
    <subcellularLocation>
        <location evidence="1">Cell membrane</location>
        <topology evidence="1">Multi-pass membrane protein</topology>
    </subcellularLocation>
</comment>
<evidence type="ECO:0000256" key="6">
    <source>
        <dbReference type="ARBA" id="ARBA00023136"/>
    </source>
</evidence>
<feature type="transmembrane region" description="Helical" evidence="7">
    <location>
        <begin position="179"/>
        <end position="199"/>
    </location>
</feature>
<keyword evidence="3" id="KW-1003">Cell membrane</keyword>
<dbReference type="GO" id="GO:0005886">
    <property type="term" value="C:plasma membrane"/>
    <property type="evidence" value="ECO:0007669"/>
    <property type="project" value="UniProtKB-SubCell"/>
</dbReference>
<dbReference type="EMBL" id="CP146203">
    <property type="protein sequence ID" value="XBH20614.1"/>
    <property type="molecule type" value="Genomic_DNA"/>
</dbReference>
<name>A0AAU7DRP8_9MICO</name>
<sequence length="252" mass="27393">MIEWLSGLNDTLMHFATGYTGTPWLFVLLWLFILLDGIFPIFPSESLVIGLVALSMSTGEPNLWIVAAVAMVGAICGDLTAYHLGRKVSSKHWKALQGPRLGRMLNWASDMIIQRPAPVIISARYIPVGRVAVNFMAGRMAYPRRAFLFYVCIAAITWSIYSTLIGVGAGAWLEGHPILAVPVGVAGGMAIGIVVDQVLRRVLARRAAKGRSMPSLEFAVALAEQQRTVTITEVPMAPEPLPNDEQDPKDPA</sequence>
<dbReference type="AlphaFoldDB" id="A0AAU7DRP8"/>
<organism evidence="9">
    <name type="scientific">Jonesiaceae bacterium BS-20</name>
    <dbReference type="NCBI Taxonomy" id="3120821"/>
    <lineage>
        <taxon>Bacteria</taxon>
        <taxon>Bacillati</taxon>
        <taxon>Actinomycetota</taxon>
        <taxon>Actinomycetes</taxon>
        <taxon>Micrococcales</taxon>
        <taxon>Jonesiaceae</taxon>
    </lineage>
</organism>
<feature type="transmembrane region" description="Helical" evidence="7">
    <location>
        <begin position="62"/>
        <end position="84"/>
    </location>
</feature>
<proteinExistence type="inferred from homology"/>
<evidence type="ECO:0000256" key="5">
    <source>
        <dbReference type="ARBA" id="ARBA00022989"/>
    </source>
</evidence>
<feature type="domain" description="VTT" evidence="8">
    <location>
        <begin position="42"/>
        <end position="166"/>
    </location>
</feature>
<dbReference type="InterPro" id="IPR032816">
    <property type="entry name" value="VTT_dom"/>
</dbReference>
<accession>A0AAU7DRP8</accession>
<gene>
    <name evidence="9" type="ORF">V5R04_10245</name>
</gene>
<feature type="transmembrane region" description="Helical" evidence="7">
    <location>
        <begin position="147"/>
        <end position="173"/>
    </location>
</feature>
<dbReference type="PANTHER" id="PTHR42709:SF6">
    <property type="entry name" value="UNDECAPRENYL PHOSPHATE TRANSPORTER A"/>
    <property type="match status" value="1"/>
</dbReference>
<dbReference type="InterPro" id="IPR051311">
    <property type="entry name" value="DedA_domain"/>
</dbReference>
<protein>
    <submittedName>
        <fullName evidence="9">VTT domain-containing protein</fullName>
    </submittedName>
</protein>
<feature type="transmembrane region" description="Helical" evidence="7">
    <location>
        <begin position="21"/>
        <end position="42"/>
    </location>
</feature>
<keyword evidence="5 7" id="KW-1133">Transmembrane helix</keyword>
<keyword evidence="6 7" id="KW-0472">Membrane</keyword>
<evidence type="ECO:0000256" key="1">
    <source>
        <dbReference type="ARBA" id="ARBA00004651"/>
    </source>
</evidence>
<dbReference type="Pfam" id="PF09335">
    <property type="entry name" value="VTT_dom"/>
    <property type="match status" value="1"/>
</dbReference>
<evidence type="ECO:0000256" key="4">
    <source>
        <dbReference type="ARBA" id="ARBA00022692"/>
    </source>
</evidence>
<evidence type="ECO:0000256" key="3">
    <source>
        <dbReference type="ARBA" id="ARBA00022475"/>
    </source>
</evidence>
<keyword evidence="4 7" id="KW-0812">Transmembrane</keyword>